<comment type="function">
    <text evidence="8">One of the essential components for the initiation of protein synthesis. Protects formylmethionyl-tRNA from spontaneous hydrolysis and promotes its binding to the 30S ribosomal subunits. Also involved in the hydrolysis of GTP during the formation of the 70S ribosomal complex.</text>
</comment>
<dbReference type="EMBL" id="CASHTH010000522">
    <property type="protein sequence ID" value="CAI8003486.1"/>
    <property type="molecule type" value="Genomic_DNA"/>
</dbReference>
<dbReference type="NCBIfam" id="TIGR00487">
    <property type="entry name" value="IF-2"/>
    <property type="match status" value="1"/>
</dbReference>
<dbReference type="Pfam" id="PF04760">
    <property type="entry name" value="IF2_N"/>
    <property type="match status" value="1"/>
</dbReference>
<feature type="compositionally biased region" description="Basic and acidic residues" evidence="10">
    <location>
        <begin position="22"/>
        <end position="60"/>
    </location>
</feature>
<comment type="subcellular location">
    <subcellularLocation>
        <location evidence="1">Cytoplasm</location>
    </subcellularLocation>
</comment>
<dbReference type="InterPro" id="IPR053905">
    <property type="entry name" value="EF-G-like_DII"/>
</dbReference>
<keyword evidence="6" id="KW-0648">Protein biosynthesis</keyword>
<dbReference type="CDD" id="cd01887">
    <property type="entry name" value="IF2_eIF5B"/>
    <property type="match status" value="1"/>
</dbReference>
<feature type="compositionally biased region" description="Basic and acidic residues" evidence="10">
    <location>
        <begin position="84"/>
        <end position="97"/>
    </location>
</feature>
<sequence>MSTVDDETAELVMALFSQETLQEEKVAPAIKTEEKTSTKAKVEKPEKANESGLKDVESQKESTVSPAIQEAAVQVSVTPEDTVVDEKPSAEKEKVSTEKQTVSDKTTPLPEDKVVTSSPSSKVARDAGKEKLSRRHGGRVRIAETITVKELAEKINVKATEVIKELMKKGQMTTINQMIDHNTATNISETFGYEVEISKDNIEDLLIQEEDREEDLQPRAPVITIMGHVDHGKTRLLDAIRKANVMEGEAGGITQHIGAYRVTTDKGTAVFLDTPGHEAFTAMRARGAQVTDLVIIVVAANEGVMPQTREAIDHAKAAGVPIMVAMNKMDLADANPDRVKQQLSTLDLIPEGWGGDTVYSEISAKENIGIDELLDLAILQAELMELKANPSRLASGVVVEAKLDRGRGPVATVLVERGTLNVSDNFVAGKWNGKVRALFDDQGRKLKVVGPSTPVEILGFAGVPEAGDTFTVLEDEKMAREISARRQQRERMAALMASARVSLESFMESVEEGQVKELSLILKADVQGSIEALKESLGKLGNEEVGVKVLHSAVGGITETDVMLAAASAAVIVGFNVRPTPGAREVAKHEKVDIRLYSVIYDAIDEIKSALEGILEPVQREVVRGHAEIRELFHVPNVGTIAGCYVTDGNINRNSSARLIRDNVVIYTGKISSLRRFKDDVNEVHSGYECGIGIENYNDLKQGDLIEPYITEEVSRTL</sequence>
<dbReference type="InterPro" id="IPR036925">
    <property type="entry name" value="TIF_IF2_dom3_sf"/>
</dbReference>
<keyword evidence="3" id="KW-0963">Cytoplasm</keyword>
<organism evidence="12 13">
    <name type="scientific">Geodia barretti</name>
    <name type="common">Barrett's horny sponge</name>
    <dbReference type="NCBI Taxonomy" id="519541"/>
    <lineage>
        <taxon>Eukaryota</taxon>
        <taxon>Metazoa</taxon>
        <taxon>Porifera</taxon>
        <taxon>Demospongiae</taxon>
        <taxon>Heteroscleromorpha</taxon>
        <taxon>Tetractinellida</taxon>
        <taxon>Astrophorina</taxon>
        <taxon>Geodiidae</taxon>
        <taxon>Geodia</taxon>
    </lineage>
</organism>
<dbReference type="NCBIfam" id="TIGR00231">
    <property type="entry name" value="small_GTP"/>
    <property type="match status" value="1"/>
</dbReference>
<dbReference type="InterPro" id="IPR000178">
    <property type="entry name" value="TF_IF2_bacterial-like"/>
</dbReference>
<dbReference type="Pfam" id="PF11987">
    <property type="entry name" value="IF-2"/>
    <property type="match status" value="1"/>
</dbReference>
<evidence type="ECO:0000256" key="6">
    <source>
        <dbReference type="ARBA" id="ARBA00022917"/>
    </source>
</evidence>
<evidence type="ECO:0000256" key="5">
    <source>
        <dbReference type="ARBA" id="ARBA00022741"/>
    </source>
</evidence>
<dbReference type="SUPFAM" id="SSF52156">
    <property type="entry name" value="Initiation factor IF2/eIF5b, domain 3"/>
    <property type="match status" value="1"/>
</dbReference>
<dbReference type="Pfam" id="PF00009">
    <property type="entry name" value="GTP_EFTU"/>
    <property type="match status" value="1"/>
</dbReference>
<dbReference type="Gene3D" id="3.40.50.10050">
    <property type="entry name" value="Translation initiation factor IF- 2, domain 3"/>
    <property type="match status" value="1"/>
</dbReference>
<feature type="domain" description="Tr-type G" evidence="11">
    <location>
        <begin position="218"/>
        <end position="387"/>
    </location>
</feature>
<proteinExistence type="inferred from homology"/>
<dbReference type="HAMAP" id="MF_00100_B">
    <property type="entry name" value="IF_2_B"/>
    <property type="match status" value="1"/>
</dbReference>
<feature type="region of interest" description="Disordered" evidence="10">
    <location>
        <begin position="17"/>
        <end position="136"/>
    </location>
</feature>
<evidence type="ECO:0000256" key="4">
    <source>
        <dbReference type="ARBA" id="ARBA00022540"/>
    </source>
</evidence>
<keyword evidence="13" id="KW-1185">Reference proteome</keyword>
<evidence type="ECO:0000256" key="3">
    <source>
        <dbReference type="ARBA" id="ARBA00022490"/>
    </source>
</evidence>
<dbReference type="Gene3D" id="2.40.30.10">
    <property type="entry name" value="Translation factors"/>
    <property type="match status" value="2"/>
</dbReference>
<dbReference type="InterPro" id="IPR000795">
    <property type="entry name" value="T_Tr_GTP-bd_dom"/>
</dbReference>
<evidence type="ECO:0000256" key="10">
    <source>
        <dbReference type="SAM" id="MobiDB-lite"/>
    </source>
</evidence>
<evidence type="ECO:0000256" key="1">
    <source>
        <dbReference type="ARBA" id="ARBA00004496"/>
    </source>
</evidence>
<dbReference type="InterPro" id="IPR027417">
    <property type="entry name" value="P-loop_NTPase"/>
</dbReference>
<dbReference type="AlphaFoldDB" id="A0AA35R526"/>
<dbReference type="InterPro" id="IPR023115">
    <property type="entry name" value="TIF_IF2_dom3"/>
</dbReference>
<dbReference type="FunFam" id="2.40.30.10:FF:000007">
    <property type="entry name" value="Translation initiation factor IF-2"/>
    <property type="match status" value="1"/>
</dbReference>
<dbReference type="FunFam" id="3.40.50.300:FF:000019">
    <property type="entry name" value="Translation initiation factor IF-2"/>
    <property type="match status" value="1"/>
</dbReference>
<dbReference type="PROSITE" id="PS51722">
    <property type="entry name" value="G_TR_2"/>
    <property type="match status" value="1"/>
</dbReference>
<reference evidence="12" key="1">
    <citation type="submission" date="2023-03" db="EMBL/GenBank/DDBJ databases">
        <authorList>
            <person name="Steffen K."/>
            <person name="Cardenas P."/>
        </authorList>
    </citation>
    <scope>NUCLEOTIDE SEQUENCE</scope>
</reference>
<evidence type="ECO:0000256" key="2">
    <source>
        <dbReference type="ARBA" id="ARBA00007733"/>
    </source>
</evidence>
<dbReference type="GO" id="GO:0003743">
    <property type="term" value="F:translation initiation factor activity"/>
    <property type="evidence" value="ECO:0007669"/>
    <property type="project" value="UniProtKB-KW"/>
</dbReference>
<dbReference type="Pfam" id="PF22042">
    <property type="entry name" value="EF-G_D2"/>
    <property type="match status" value="1"/>
</dbReference>
<dbReference type="GO" id="GO:0005829">
    <property type="term" value="C:cytosol"/>
    <property type="evidence" value="ECO:0007669"/>
    <property type="project" value="TreeGrafter"/>
</dbReference>
<dbReference type="FunFam" id="2.40.30.10:FF:000008">
    <property type="entry name" value="Translation initiation factor IF-2"/>
    <property type="match status" value="1"/>
</dbReference>
<dbReference type="CDD" id="cd03692">
    <property type="entry name" value="mtIF2_IVc"/>
    <property type="match status" value="1"/>
</dbReference>
<dbReference type="PANTHER" id="PTHR43381:SF5">
    <property type="entry name" value="TR-TYPE G DOMAIN-CONTAINING PROTEIN"/>
    <property type="match status" value="1"/>
</dbReference>
<keyword evidence="5" id="KW-0547">Nucleotide-binding</keyword>
<dbReference type="SUPFAM" id="SSF50447">
    <property type="entry name" value="Translation proteins"/>
    <property type="match status" value="2"/>
</dbReference>
<keyword evidence="7" id="KW-0342">GTP-binding</keyword>
<dbReference type="Proteomes" id="UP001174909">
    <property type="component" value="Unassembled WGS sequence"/>
</dbReference>
<comment type="similarity">
    <text evidence="2">Belongs to the TRAFAC class translation factor GTPase superfamily. Classic translation factor GTPase family. IF-2 subfamily.</text>
</comment>
<name>A0AA35R526_GEOBA</name>
<dbReference type="FunFam" id="3.40.50.10050:FF:000001">
    <property type="entry name" value="Translation initiation factor IF-2"/>
    <property type="match status" value="1"/>
</dbReference>
<dbReference type="InterPro" id="IPR005225">
    <property type="entry name" value="Small_GTP-bd"/>
</dbReference>
<evidence type="ECO:0000313" key="12">
    <source>
        <dbReference type="EMBL" id="CAI8003486.1"/>
    </source>
</evidence>
<evidence type="ECO:0000256" key="7">
    <source>
        <dbReference type="ARBA" id="ARBA00023134"/>
    </source>
</evidence>
<dbReference type="InterPro" id="IPR009000">
    <property type="entry name" value="Transl_B-barrel_sf"/>
</dbReference>
<evidence type="ECO:0000256" key="8">
    <source>
        <dbReference type="ARBA" id="ARBA00025162"/>
    </source>
</evidence>
<comment type="caution">
    <text evidence="12">The sequence shown here is derived from an EMBL/GenBank/DDBJ whole genome shotgun (WGS) entry which is preliminary data.</text>
</comment>
<dbReference type="CDD" id="cd03702">
    <property type="entry name" value="IF2_mtIF2_II"/>
    <property type="match status" value="1"/>
</dbReference>
<gene>
    <name evidence="12" type="ORF">GBAR_LOCUS3662</name>
</gene>
<evidence type="ECO:0000256" key="9">
    <source>
        <dbReference type="ARBA" id="ARBA00044105"/>
    </source>
</evidence>
<dbReference type="GO" id="GO:0003924">
    <property type="term" value="F:GTPase activity"/>
    <property type="evidence" value="ECO:0007669"/>
    <property type="project" value="InterPro"/>
</dbReference>
<dbReference type="Pfam" id="PF03144">
    <property type="entry name" value="GTP_EFTU_D2"/>
    <property type="match status" value="1"/>
</dbReference>
<dbReference type="InterPro" id="IPR015760">
    <property type="entry name" value="TIF_IF2"/>
</dbReference>
<dbReference type="Gene3D" id="3.40.50.300">
    <property type="entry name" value="P-loop containing nucleotide triphosphate hydrolases"/>
    <property type="match status" value="1"/>
</dbReference>
<protein>
    <recommendedName>
        <fullName evidence="9">Translation initiation factor IF-2, chloroplastic</fullName>
    </recommendedName>
</protein>
<evidence type="ECO:0000313" key="13">
    <source>
        <dbReference type="Proteomes" id="UP001174909"/>
    </source>
</evidence>
<dbReference type="GO" id="GO:0005525">
    <property type="term" value="F:GTP binding"/>
    <property type="evidence" value="ECO:0007669"/>
    <property type="project" value="UniProtKB-KW"/>
</dbReference>
<dbReference type="InterPro" id="IPR004161">
    <property type="entry name" value="EFTu-like_2"/>
</dbReference>
<dbReference type="InterPro" id="IPR006847">
    <property type="entry name" value="IF2_N"/>
</dbReference>
<dbReference type="InterPro" id="IPR044145">
    <property type="entry name" value="IF2_II"/>
</dbReference>
<keyword evidence="4 12" id="KW-0396">Initiation factor</keyword>
<dbReference type="PANTHER" id="PTHR43381">
    <property type="entry name" value="TRANSLATION INITIATION FACTOR IF-2-RELATED"/>
    <property type="match status" value="1"/>
</dbReference>
<dbReference type="SUPFAM" id="SSF52540">
    <property type="entry name" value="P-loop containing nucleoside triphosphate hydrolases"/>
    <property type="match status" value="1"/>
</dbReference>
<accession>A0AA35R526</accession>
<dbReference type="PROSITE" id="PS01176">
    <property type="entry name" value="IF2"/>
    <property type="match status" value="1"/>
</dbReference>
<evidence type="ECO:0000259" key="11">
    <source>
        <dbReference type="PROSITE" id="PS51722"/>
    </source>
</evidence>